<dbReference type="AlphaFoldDB" id="A0A8F9TTY4"/>
<gene>
    <name evidence="1" type="ORF">K0B96_00950</name>
</gene>
<dbReference type="KEGG" id="ole:K0B96_00950"/>
<organism evidence="1 2">
    <name type="scientific">Horticoccus luteus</name>
    <dbReference type="NCBI Taxonomy" id="2862869"/>
    <lineage>
        <taxon>Bacteria</taxon>
        <taxon>Pseudomonadati</taxon>
        <taxon>Verrucomicrobiota</taxon>
        <taxon>Opitutia</taxon>
        <taxon>Opitutales</taxon>
        <taxon>Opitutaceae</taxon>
        <taxon>Horticoccus</taxon>
    </lineage>
</organism>
<reference evidence="1" key="1">
    <citation type="submission" date="2021-08" db="EMBL/GenBank/DDBJ databases">
        <title>Genome of a novel bacterium of the phylum Verrucomicrobia, Oleiharenicola sp. KSB-15.</title>
        <authorList>
            <person name="Chung J.-H."/>
            <person name="Ahn J.-H."/>
            <person name="Yoon Y."/>
            <person name="Kim D.-Y."/>
            <person name="An S.-H."/>
            <person name="Park I."/>
            <person name="Yeon J."/>
        </authorList>
    </citation>
    <scope>NUCLEOTIDE SEQUENCE</scope>
    <source>
        <strain evidence="1">KSB-15</strain>
    </source>
</reference>
<dbReference type="EMBL" id="CP080507">
    <property type="protein sequence ID" value="QYM79214.1"/>
    <property type="molecule type" value="Genomic_DNA"/>
</dbReference>
<sequence length="54" mass="6167">MRFYARSDTAQQTTPLAAGAMGTMDKSFLGWTRLTFENGQTGWVRQSELVPLWR</sequence>
<evidence type="ECO:0000313" key="1">
    <source>
        <dbReference type="EMBL" id="QYM79214.1"/>
    </source>
</evidence>
<keyword evidence="2" id="KW-1185">Reference proteome</keyword>
<evidence type="ECO:0000313" key="2">
    <source>
        <dbReference type="Proteomes" id="UP000825051"/>
    </source>
</evidence>
<proteinExistence type="predicted"/>
<accession>A0A8F9TTY4</accession>
<evidence type="ECO:0008006" key="3">
    <source>
        <dbReference type="Google" id="ProtNLM"/>
    </source>
</evidence>
<protein>
    <recommendedName>
        <fullName evidence="3">SH3 domain-containing protein</fullName>
    </recommendedName>
</protein>
<name>A0A8F9TTY4_9BACT</name>
<dbReference type="RefSeq" id="WP_220162774.1">
    <property type="nucleotide sequence ID" value="NZ_CP080507.1"/>
</dbReference>
<dbReference type="Proteomes" id="UP000825051">
    <property type="component" value="Chromosome"/>
</dbReference>